<reference evidence="1 2" key="1">
    <citation type="submission" date="2013-06" db="EMBL/GenBank/DDBJ databases">
        <authorList>
            <person name="Weinstock G."/>
            <person name="Sodergren E."/>
            <person name="Lobos E.A."/>
            <person name="Fulton L."/>
            <person name="Fulton R."/>
            <person name="Courtney L."/>
            <person name="Fronick C."/>
            <person name="O'Laughlin M."/>
            <person name="Godfrey J."/>
            <person name="Wilson R.M."/>
            <person name="Miner T."/>
            <person name="Farmer C."/>
            <person name="Delehaunty K."/>
            <person name="Cordes M."/>
            <person name="Minx P."/>
            <person name="Tomlinson C."/>
            <person name="Chen J."/>
            <person name="Wollam A."/>
            <person name="Pepin K.H."/>
            <person name="Bhonagiri V."/>
            <person name="Zhang X."/>
            <person name="Warren W."/>
            <person name="Mitreva M."/>
            <person name="Mardis E.R."/>
            <person name="Wilson R.K."/>
        </authorList>
    </citation>
    <scope>NUCLEOTIDE SEQUENCE [LARGE SCALE GENOMIC DNA]</scope>
    <source>
        <strain evidence="1 2">ATCC 29426</strain>
    </source>
</reference>
<organism evidence="1 2">
    <name type="scientific">Prevotella disiens JCM 6334 = ATCC 29426</name>
    <dbReference type="NCBI Taxonomy" id="1235811"/>
    <lineage>
        <taxon>Bacteria</taxon>
        <taxon>Pseudomonadati</taxon>
        <taxon>Bacteroidota</taxon>
        <taxon>Bacteroidia</taxon>
        <taxon>Bacteroidales</taxon>
        <taxon>Prevotellaceae</taxon>
        <taxon>Prevotella</taxon>
    </lineage>
</organism>
<dbReference type="Proteomes" id="UP000016660">
    <property type="component" value="Unassembled WGS sequence"/>
</dbReference>
<gene>
    <name evidence="1" type="ORF">HMPREF0653_01014</name>
</gene>
<keyword evidence="2" id="KW-1185">Reference proteome</keyword>
<sequence length="60" mass="7390">MNFIKQSVTLNIYAKKKFRFIIFAKIHFLHWNRPISNKYLFFLHNFTALLLYFESFLEGE</sequence>
<evidence type="ECO:0000313" key="1">
    <source>
        <dbReference type="EMBL" id="ERJ78513.1"/>
    </source>
</evidence>
<protein>
    <submittedName>
        <fullName evidence="1">Uncharacterized protein</fullName>
    </submittedName>
</protein>
<name>A0ABP2YAG4_9BACT</name>
<comment type="caution">
    <text evidence="1">The sequence shown here is derived from an EMBL/GenBank/DDBJ whole genome shotgun (WGS) entry which is preliminary data.</text>
</comment>
<dbReference type="EMBL" id="AWUY01000071">
    <property type="protein sequence ID" value="ERJ78513.1"/>
    <property type="molecule type" value="Genomic_DNA"/>
</dbReference>
<evidence type="ECO:0000313" key="2">
    <source>
        <dbReference type="Proteomes" id="UP000016660"/>
    </source>
</evidence>
<accession>A0ABP2YAG4</accession>
<proteinExistence type="predicted"/>